<proteinExistence type="predicted"/>
<keyword evidence="6" id="KW-0325">Glycoprotein</keyword>
<keyword evidence="3" id="KW-1133">Transmembrane helix</keyword>
<gene>
    <name evidence="8" type="primary">GRM2</name>
    <name evidence="8" type="ORF">CEXT_306761</name>
</gene>
<keyword evidence="2" id="KW-0812">Transmembrane</keyword>
<evidence type="ECO:0000256" key="1">
    <source>
        <dbReference type="ARBA" id="ARBA00004141"/>
    </source>
</evidence>
<dbReference type="Pfam" id="PF01094">
    <property type="entry name" value="ANF_receptor"/>
    <property type="match status" value="1"/>
</dbReference>
<dbReference type="InterPro" id="IPR000337">
    <property type="entry name" value="GPCR_3"/>
</dbReference>
<comment type="subcellular location">
    <subcellularLocation>
        <location evidence="1">Membrane</location>
        <topology evidence="1">Multi-pass membrane protein</topology>
    </subcellularLocation>
</comment>
<dbReference type="SUPFAM" id="SSF53822">
    <property type="entry name" value="Periplasmic binding protein-like I"/>
    <property type="match status" value="1"/>
</dbReference>
<dbReference type="GO" id="GO:0004930">
    <property type="term" value="F:G protein-coupled receptor activity"/>
    <property type="evidence" value="ECO:0007669"/>
    <property type="project" value="InterPro"/>
</dbReference>
<evidence type="ECO:0000256" key="5">
    <source>
        <dbReference type="ARBA" id="ARBA00023170"/>
    </source>
</evidence>
<dbReference type="InterPro" id="IPR028082">
    <property type="entry name" value="Peripla_BP_I"/>
</dbReference>
<evidence type="ECO:0000256" key="4">
    <source>
        <dbReference type="ARBA" id="ARBA00023136"/>
    </source>
</evidence>
<reference evidence="8 9" key="1">
    <citation type="submission" date="2021-06" db="EMBL/GenBank/DDBJ databases">
        <title>Caerostris extrusa draft genome.</title>
        <authorList>
            <person name="Kono N."/>
            <person name="Arakawa K."/>
        </authorList>
    </citation>
    <scope>NUCLEOTIDE SEQUENCE [LARGE SCALE GENOMIC DNA]</scope>
</reference>
<sequence>MGRFIDKTVYCFLNWRCYELTIKSLFFFQVGTYDTHLNNLAEIVVYNSDGEEMTVDKMTSDCIADCGVCEKRPTDFVILDSKDHLYLATSVDIHDSSANPLTCGSTVTTSGLQTLEAFLWALDQINSNPQILPGVNLGAIIFDTCSSKEKAARDVANFFSSSLSSAPLHKLPSVSQILGLVATQTDNVIQPIIDVAMPFKMMTLAPRVTSTNFNDADKYPSLLRPSLPNDIRAVALVDLLKHFKWDYVSVLYSDVAWKEVDLFKAFKNHEDSTQQAARQTEKKGARVVVLFLNSKDSADLFAAVREELDAGRMEIGDFVWVTFESIDAFHQYPLVSLGAFMMQPGYSTVFPFKQYFSSLNPRNNSRNPWFRDYWEQVFKCRGATCDLAPQNLAEMSLMQDAGVSKVVNSVLSVGVGLEALRQNLCPGLDRGLCPAMTEDPRIRDLLFNLTKETSFAGADGKLFKFTSRGFSANTLDVLNFRQVGSNAHAFVNVGTYSPDEGLSLNFTKIRTYNQLGKESSLYDIKSVCSDCKKDSVDKYTSVMQIVPKQDFSILALMPVHRKGSNFSTAVT</sequence>
<evidence type="ECO:0000313" key="9">
    <source>
        <dbReference type="Proteomes" id="UP001054945"/>
    </source>
</evidence>
<organism evidence="8 9">
    <name type="scientific">Caerostris extrusa</name>
    <name type="common">Bark spider</name>
    <name type="synonym">Caerostris bankana</name>
    <dbReference type="NCBI Taxonomy" id="172846"/>
    <lineage>
        <taxon>Eukaryota</taxon>
        <taxon>Metazoa</taxon>
        <taxon>Ecdysozoa</taxon>
        <taxon>Arthropoda</taxon>
        <taxon>Chelicerata</taxon>
        <taxon>Arachnida</taxon>
        <taxon>Araneae</taxon>
        <taxon>Araneomorphae</taxon>
        <taxon>Entelegynae</taxon>
        <taxon>Araneoidea</taxon>
        <taxon>Araneidae</taxon>
        <taxon>Caerostris</taxon>
    </lineage>
</organism>
<keyword evidence="9" id="KW-1185">Reference proteome</keyword>
<dbReference type="PANTHER" id="PTHR24060">
    <property type="entry name" value="METABOTROPIC GLUTAMATE RECEPTOR"/>
    <property type="match status" value="1"/>
</dbReference>
<accession>A0AAV4YF18</accession>
<evidence type="ECO:0000259" key="7">
    <source>
        <dbReference type="Pfam" id="PF01094"/>
    </source>
</evidence>
<protein>
    <submittedName>
        <fullName evidence="8">Metabotropic glutamate receptor 2</fullName>
    </submittedName>
</protein>
<dbReference type="AlphaFoldDB" id="A0AAV4YF18"/>
<evidence type="ECO:0000256" key="6">
    <source>
        <dbReference type="ARBA" id="ARBA00023180"/>
    </source>
</evidence>
<dbReference type="PRINTS" id="PR00248">
    <property type="entry name" value="GPCRMGR"/>
</dbReference>
<comment type="caution">
    <text evidence="8">The sequence shown here is derived from an EMBL/GenBank/DDBJ whole genome shotgun (WGS) entry which is preliminary data.</text>
</comment>
<dbReference type="Proteomes" id="UP001054945">
    <property type="component" value="Unassembled WGS sequence"/>
</dbReference>
<dbReference type="EMBL" id="BPLR01019151">
    <property type="protein sequence ID" value="GIZ04840.1"/>
    <property type="molecule type" value="Genomic_DNA"/>
</dbReference>
<evidence type="ECO:0000256" key="2">
    <source>
        <dbReference type="ARBA" id="ARBA00022692"/>
    </source>
</evidence>
<feature type="domain" description="Receptor ligand binding region" evidence="7">
    <location>
        <begin position="114"/>
        <end position="480"/>
    </location>
</feature>
<evidence type="ECO:0000313" key="8">
    <source>
        <dbReference type="EMBL" id="GIZ04840.1"/>
    </source>
</evidence>
<dbReference type="Gene3D" id="3.40.50.2300">
    <property type="match status" value="2"/>
</dbReference>
<keyword evidence="4" id="KW-0472">Membrane</keyword>
<name>A0AAV4YF18_CAEEX</name>
<evidence type="ECO:0000256" key="3">
    <source>
        <dbReference type="ARBA" id="ARBA00022989"/>
    </source>
</evidence>
<dbReference type="InterPro" id="IPR001828">
    <property type="entry name" value="ANF_lig-bd_rcpt"/>
</dbReference>
<dbReference type="GO" id="GO:0016020">
    <property type="term" value="C:membrane"/>
    <property type="evidence" value="ECO:0007669"/>
    <property type="project" value="UniProtKB-SubCell"/>
</dbReference>
<dbReference type="InterPro" id="IPR050726">
    <property type="entry name" value="mGluR"/>
</dbReference>
<keyword evidence="5 8" id="KW-0675">Receptor</keyword>